<feature type="region of interest" description="Disordered" evidence="1">
    <location>
        <begin position="1"/>
        <end position="32"/>
    </location>
</feature>
<dbReference type="AlphaFoldDB" id="A0A382X105"/>
<name>A0A382X105_9ZZZZ</name>
<evidence type="ECO:0000313" key="2">
    <source>
        <dbReference type="EMBL" id="SVD64663.1"/>
    </source>
</evidence>
<dbReference type="EMBL" id="UINC01164033">
    <property type="protein sequence ID" value="SVD64663.1"/>
    <property type="molecule type" value="Genomic_DNA"/>
</dbReference>
<feature type="non-terminal residue" evidence="2">
    <location>
        <position position="53"/>
    </location>
</feature>
<organism evidence="2">
    <name type="scientific">marine metagenome</name>
    <dbReference type="NCBI Taxonomy" id="408172"/>
    <lineage>
        <taxon>unclassified sequences</taxon>
        <taxon>metagenomes</taxon>
        <taxon>ecological metagenomes</taxon>
    </lineage>
</organism>
<feature type="non-terminal residue" evidence="2">
    <location>
        <position position="1"/>
    </location>
</feature>
<evidence type="ECO:0000256" key="1">
    <source>
        <dbReference type="SAM" id="MobiDB-lite"/>
    </source>
</evidence>
<proteinExistence type="predicted"/>
<protein>
    <submittedName>
        <fullName evidence="2">Uncharacterized protein</fullName>
    </submittedName>
</protein>
<gene>
    <name evidence="2" type="ORF">METZ01_LOCUS417517</name>
</gene>
<reference evidence="2" key="1">
    <citation type="submission" date="2018-05" db="EMBL/GenBank/DDBJ databases">
        <authorList>
            <person name="Lanie J.A."/>
            <person name="Ng W.-L."/>
            <person name="Kazmierczak K.M."/>
            <person name="Andrzejewski T.M."/>
            <person name="Davidsen T.M."/>
            <person name="Wayne K.J."/>
            <person name="Tettelin H."/>
            <person name="Glass J.I."/>
            <person name="Rusch D."/>
            <person name="Podicherti R."/>
            <person name="Tsui H.-C.T."/>
            <person name="Winkler M.E."/>
        </authorList>
    </citation>
    <scope>NUCLEOTIDE SEQUENCE</scope>
</reference>
<accession>A0A382X105</accession>
<sequence length="53" mass="5787">PLLLHQGRAAGNRSRRCNSRIRARPGSRPGTILPGTVCRLGYGKFKSTVRTPV</sequence>
<feature type="compositionally biased region" description="Basic residues" evidence="1">
    <location>
        <begin position="13"/>
        <end position="25"/>
    </location>
</feature>